<proteinExistence type="predicted"/>
<dbReference type="AlphaFoldDB" id="A0AAX2AHS0"/>
<sequence>LNDILILDTIKVIDFFEKEKISTNLNLDLEKLKELNLIYKYNKFDNLKKNYILENSDILYASRENNYEEIKQMEDFIIELEENSFAKYIESLFYNSKKAYCTIEIYDNISLEIQNYLKILASKYIKKFIFTNCEEIVLVNC</sequence>
<dbReference type="Proteomes" id="UP000290092">
    <property type="component" value="Unassembled WGS sequence"/>
</dbReference>
<feature type="non-terminal residue" evidence="1">
    <location>
        <position position="1"/>
    </location>
</feature>
<name>A0AAX2AHS0_9BACT</name>
<protein>
    <submittedName>
        <fullName evidence="1">Uncharacterized protein</fullName>
    </submittedName>
</protein>
<evidence type="ECO:0000313" key="2">
    <source>
        <dbReference type="Proteomes" id="UP000290092"/>
    </source>
</evidence>
<comment type="caution">
    <text evidence="1">The sequence shown here is derived from an EMBL/GenBank/DDBJ whole genome shotgun (WGS) entry which is preliminary data.</text>
</comment>
<organism evidence="1 2">
    <name type="scientific">Malaciobacter mytili LMG 24559</name>
    <dbReference type="NCBI Taxonomy" id="1032238"/>
    <lineage>
        <taxon>Bacteria</taxon>
        <taxon>Pseudomonadati</taxon>
        <taxon>Campylobacterota</taxon>
        <taxon>Epsilonproteobacteria</taxon>
        <taxon>Campylobacterales</taxon>
        <taxon>Arcobacteraceae</taxon>
        <taxon>Malaciobacter</taxon>
    </lineage>
</organism>
<dbReference type="EMBL" id="NXID01000042">
    <property type="protein sequence ID" value="RXK15056.1"/>
    <property type="molecule type" value="Genomic_DNA"/>
</dbReference>
<reference evidence="1 2" key="1">
    <citation type="submission" date="2017-09" db="EMBL/GenBank/DDBJ databases">
        <title>Genomics of the genus Arcobacter.</title>
        <authorList>
            <person name="Perez-Cataluna A."/>
            <person name="Figueras M.J."/>
            <person name="Salas-Masso N."/>
        </authorList>
    </citation>
    <scope>NUCLEOTIDE SEQUENCE [LARGE SCALE GENOMIC DNA]</scope>
    <source>
        <strain evidence="1 2">CECT 7386</strain>
    </source>
</reference>
<dbReference type="RefSeq" id="WP_164968726.1">
    <property type="nucleotide sequence ID" value="NZ_NXID01000042.1"/>
</dbReference>
<evidence type="ECO:0000313" key="1">
    <source>
        <dbReference type="EMBL" id="RXK15056.1"/>
    </source>
</evidence>
<keyword evidence="2" id="KW-1185">Reference proteome</keyword>
<accession>A0AAX2AHS0</accession>
<gene>
    <name evidence="1" type="ORF">CP985_10645</name>
</gene>